<dbReference type="EMBL" id="KQ435022">
    <property type="protein sequence ID" value="KZC13912.1"/>
    <property type="molecule type" value="Genomic_DNA"/>
</dbReference>
<keyword evidence="2" id="KW-1185">Reference proteome</keyword>
<reference evidence="1 2" key="1">
    <citation type="submission" date="2015-07" db="EMBL/GenBank/DDBJ databases">
        <title>The genome of Dufourea novaeangliae.</title>
        <authorList>
            <person name="Pan H."/>
            <person name="Kapheim K."/>
        </authorList>
    </citation>
    <scope>NUCLEOTIDE SEQUENCE [LARGE SCALE GENOMIC DNA]</scope>
    <source>
        <strain evidence="1">0120121106</strain>
        <tissue evidence="1">Whole body</tissue>
    </source>
</reference>
<dbReference type="AlphaFoldDB" id="A0A154PPW1"/>
<name>A0A154PPW1_DUFNO</name>
<protein>
    <submittedName>
        <fullName evidence="1">Uncharacterized protein</fullName>
    </submittedName>
</protein>
<dbReference type="Proteomes" id="UP000076502">
    <property type="component" value="Unassembled WGS sequence"/>
</dbReference>
<evidence type="ECO:0000313" key="2">
    <source>
        <dbReference type="Proteomes" id="UP000076502"/>
    </source>
</evidence>
<proteinExistence type="predicted"/>
<organism evidence="1 2">
    <name type="scientific">Dufourea novaeangliae</name>
    <name type="common">Sweat bee</name>
    <dbReference type="NCBI Taxonomy" id="178035"/>
    <lineage>
        <taxon>Eukaryota</taxon>
        <taxon>Metazoa</taxon>
        <taxon>Ecdysozoa</taxon>
        <taxon>Arthropoda</taxon>
        <taxon>Hexapoda</taxon>
        <taxon>Insecta</taxon>
        <taxon>Pterygota</taxon>
        <taxon>Neoptera</taxon>
        <taxon>Endopterygota</taxon>
        <taxon>Hymenoptera</taxon>
        <taxon>Apocrita</taxon>
        <taxon>Aculeata</taxon>
        <taxon>Apoidea</taxon>
        <taxon>Anthophila</taxon>
        <taxon>Halictidae</taxon>
        <taxon>Rophitinae</taxon>
        <taxon>Dufourea</taxon>
    </lineage>
</organism>
<evidence type="ECO:0000313" key="1">
    <source>
        <dbReference type="EMBL" id="KZC13912.1"/>
    </source>
</evidence>
<accession>A0A154PPW1</accession>
<gene>
    <name evidence="1" type="ORF">WN55_06271</name>
</gene>
<sequence length="53" mass="6088">MTFVAGKNKISHYLKVMSLFVPRYAQLNIIVYICISLEQFNPLEFSPVLLQLG</sequence>